<evidence type="ECO:0000259" key="11">
    <source>
        <dbReference type="PROSITE" id="PS51161"/>
    </source>
</evidence>
<evidence type="ECO:0000256" key="4">
    <source>
        <dbReference type="ARBA" id="ARBA00022741"/>
    </source>
</evidence>
<dbReference type="InterPro" id="IPR000788">
    <property type="entry name" value="RNR_lg_C"/>
</dbReference>
<dbReference type="PROSITE" id="PS00089">
    <property type="entry name" value="RIBORED_LARGE"/>
    <property type="match status" value="1"/>
</dbReference>
<protein>
    <recommendedName>
        <fullName evidence="2 10">Ribonucleoside-diphosphate reductase</fullName>
        <ecNumber evidence="2 10">1.17.4.1</ecNumber>
    </recommendedName>
</protein>
<dbReference type="Pfam" id="PF00317">
    <property type="entry name" value="Ribonuc_red_lgN"/>
    <property type="match status" value="1"/>
</dbReference>
<dbReference type="PROSITE" id="PS51161">
    <property type="entry name" value="ATP_CONE"/>
    <property type="match status" value="1"/>
</dbReference>
<dbReference type="Pfam" id="PF03477">
    <property type="entry name" value="ATP-cone"/>
    <property type="match status" value="1"/>
</dbReference>
<dbReference type="NCBIfam" id="NF005483">
    <property type="entry name" value="PRK07088.1"/>
    <property type="match status" value="1"/>
</dbReference>
<dbReference type="eggNOG" id="COG0209">
    <property type="taxonomic scope" value="Bacteria"/>
</dbReference>
<keyword evidence="7 10" id="KW-0215">Deoxyribonucleotide synthesis</keyword>
<reference evidence="12" key="1">
    <citation type="submission" date="2009-04" db="EMBL/GenBank/DDBJ databases">
        <authorList>
            <person name="Weinstock G."/>
            <person name="Sodergren E."/>
            <person name="Clifton S."/>
            <person name="Fulton L."/>
            <person name="Fulton B."/>
            <person name="Courtney L."/>
            <person name="Fronick C."/>
            <person name="Harrison M."/>
            <person name="Strong C."/>
            <person name="Farmer C."/>
            <person name="Delahaunty K."/>
            <person name="Markovic C."/>
            <person name="Hall O."/>
            <person name="Minx P."/>
            <person name="Tomlinson C."/>
            <person name="Mitreva M."/>
            <person name="Nelson J."/>
            <person name="Hou S."/>
            <person name="Wollam A."/>
            <person name="Pepin K.H."/>
            <person name="Johnson M."/>
            <person name="Bhonagiri V."/>
            <person name="Nash W.E."/>
            <person name="Warren W."/>
            <person name="Chinwalla A."/>
            <person name="Mardis E.R."/>
            <person name="Wilson R.K."/>
        </authorList>
    </citation>
    <scope>NUCLEOTIDE SEQUENCE [LARGE SCALE GENOMIC DNA]</scope>
    <source>
        <strain evidence="12">ATCC 17748</strain>
    </source>
</reference>
<dbReference type="GO" id="GO:0004748">
    <property type="term" value="F:ribonucleoside-diphosphate reductase activity, thioredoxin disulfide as acceptor"/>
    <property type="evidence" value="ECO:0007669"/>
    <property type="project" value="UniProtKB-EC"/>
</dbReference>
<dbReference type="PRINTS" id="PR01183">
    <property type="entry name" value="RIBORDTASEM1"/>
</dbReference>
<dbReference type="GO" id="GO:0005524">
    <property type="term" value="F:ATP binding"/>
    <property type="evidence" value="ECO:0007669"/>
    <property type="project" value="UniProtKB-UniRule"/>
</dbReference>
<comment type="caution">
    <text evidence="12">The sequence shown here is derived from an EMBL/GenBank/DDBJ whole genome shotgun (WGS) entry which is preliminary data.</text>
</comment>
<dbReference type="FunFam" id="3.20.70.20:FF:000014">
    <property type="entry name" value="Ribonucleoside-diphosphate reductase"/>
    <property type="match status" value="1"/>
</dbReference>
<evidence type="ECO:0000313" key="13">
    <source>
        <dbReference type="Proteomes" id="UP000003529"/>
    </source>
</evidence>
<dbReference type="PANTHER" id="PTHR11573:SF6">
    <property type="entry name" value="RIBONUCLEOSIDE-DIPHOSPHATE REDUCTASE LARGE SUBUNIT"/>
    <property type="match status" value="1"/>
</dbReference>
<gene>
    <name evidence="12" type="ORF">VEIDISOL_00296</name>
</gene>
<comment type="catalytic activity">
    <reaction evidence="8 10">
        <text>a 2'-deoxyribonucleoside 5'-diphosphate + [thioredoxin]-disulfide + H2O = a ribonucleoside 5'-diphosphate + [thioredoxin]-dithiol</text>
        <dbReference type="Rhea" id="RHEA:23252"/>
        <dbReference type="Rhea" id="RHEA-COMP:10698"/>
        <dbReference type="Rhea" id="RHEA-COMP:10700"/>
        <dbReference type="ChEBI" id="CHEBI:15377"/>
        <dbReference type="ChEBI" id="CHEBI:29950"/>
        <dbReference type="ChEBI" id="CHEBI:50058"/>
        <dbReference type="ChEBI" id="CHEBI:57930"/>
        <dbReference type="ChEBI" id="CHEBI:73316"/>
        <dbReference type="EC" id="1.17.4.1"/>
    </reaction>
</comment>
<dbReference type="UniPathway" id="UPA00326"/>
<dbReference type="CDD" id="cd01679">
    <property type="entry name" value="RNR_I"/>
    <property type="match status" value="1"/>
</dbReference>
<comment type="function">
    <text evidence="10">Provides the precursors necessary for DNA synthesis. Catalyzes the biosynthesis of deoxyribonucleotides from the corresponding ribonucleotides.</text>
</comment>
<accession>C4FNQ5</accession>
<evidence type="ECO:0000256" key="9">
    <source>
        <dbReference type="PROSITE-ProRule" id="PRU00492"/>
    </source>
</evidence>
<dbReference type="Proteomes" id="UP000003529">
    <property type="component" value="Unassembled WGS sequence"/>
</dbReference>
<evidence type="ECO:0000313" key="12">
    <source>
        <dbReference type="EMBL" id="EEP66230.1"/>
    </source>
</evidence>
<name>C4FNQ5_9FIRM</name>
<dbReference type="PANTHER" id="PTHR11573">
    <property type="entry name" value="RIBONUCLEOSIDE-DIPHOSPHATE REDUCTASE LARGE CHAIN"/>
    <property type="match status" value="1"/>
</dbReference>
<dbReference type="SUPFAM" id="SSF51998">
    <property type="entry name" value="PFL-like glycyl radical enzymes"/>
    <property type="match status" value="1"/>
</dbReference>
<keyword evidence="6 10" id="KW-0560">Oxidoreductase</keyword>
<dbReference type="NCBIfam" id="TIGR02506">
    <property type="entry name" value="NrdE_NrdA"/>
    <property type="match status" value="1"/>
</dbReference>
<evidence type="ECO:0000256" key="6">
    <source>
        <dbReference type="ARBA" id="ARBA00023002"/>
    </source>
</evidence>
<feature type="domain" description="ATP-cone" evidence="11">
    <location>
        <begin position="19"/>
        <end position="121"/>
    </location>
</feature>
<dbReference type="InterPro" id="IPR013346">
    <property type="entry name" value="NrdE_NrdA_C"/>
</dbReference>
<evidence type="ECO:0000256" key="8">
    <source>
        <dbReference type="ARBA" id="ARBA00047754"/>
    </source>
</evidence>
<dbReference type="InterPro" id="IPR008926">
    <property type="entry name" value="RNR_R1-su_N"/>
</dbReference>
<dbReference type="EMBL" id="ACIK02000004">
    <property type="protein sequence ID" value="EEP66230.1"/>
    <property type="molecule type" value="Genomic_DNA"/>
</dbReference>
<dbReference type="GO" id="GO:0005971">
    <property type="term" value="C:ribonucleoside-diphosphate reductase complex"/>
    <property type="evidence" value="ECO:0007669"/>
    <property type="project" value="TreeGrafter"/>
</dbReference>
<keyword evidence="13" id="KW-1185">Reference proteome</keyword>
<proteinExistence type="inferred from homology"/>
<dbReference type="Pfam" id="PF02867">
    <property type="entry name" value="Ribonuc_red_lgC"/>
    <property type="match status" value="1"/>
</dbReference>
<evidence type="ECO:0000256" key="3">
    <source>
        <dbReference type="ARBA" id="ARBA00022533"/>
    </source>
</evidence>
<evidence type="ECO:0000256" key="10">
    <source>
        <dbReference type="RuleBase" id="RU003410"/>
    </source>
</evidence>
<sequence>MLKLTVLLLLNSRGTVMEIMIKKRDGHFEPLSVEKTKRMIAFACLGLDSCDPLELEMDAKLQFVDGMTTKEIQKTLVQTAIEKVISKKDDGFGNQVNKMNQDWQFVAARLFLFDLYKEAAITRRYKAFGYGNFPNLVHMLVEEKKYADFFVTEYTADELQELGDYIKPKRDYLFNYEGLKLLADRYLVKGFNKEIYELPQERFMAIAMHLALVEGENKVEYAKKFYDLMSQLKMTTATPTLANAGTPFHQLSSCFISGVDDNLWSIYDVNSKFSRVSKHGGALGIYLGKVRALNSDIRGFKNSSGGVIPWIRLYNDTAVAVDQLGKRKGGATVTLDIWHKDFYEFVELRTNNGDDRRKAHDIFPAISVPNIFMERMIARENFTLFDPHEILAVKGYALEDYYDTDDNKEFTKRYLECEQDPNLHGIEVPALDMMKKIMRSAVETGTPFIFFRDTVNAANPNKHAGMIYASNLCHEIAQNVGFTNLAEEIINEDGTITTKTNTGDMVTCNLNSISLGRITDEELEENIALQIRMLDNVISINQAPVPESRMTSDKYRAIGLGTSGYHHYLVNHDIQWESDEHIEVADKLFENIAYYAIKASMELAKEKGAYPAFKGSEWETGEYFTRRGYTSDRWKQLAADVAKYGIRNGYLMAVAPTGSTSNIANTTAGIDPIFKKFFIEEKKGSFTPKTAPDLNNKTFWLYKEAHTIDQQWSIKACGVRQRHIDQAQSFNLYITPQMKAKEILDLYVEAYKQGIKTIYYIRNQSLEMDECTSCSS</sequence>
<evidence type="ECO:0000256" key="5">
    <source>
        <dbReference type="ARBA" id="ARBA00022840"/>
    </source>
</evidence>
<dbReference type="InterPro" id="IPR013509">
    <property type="entry name" value="RNR_lsu_N"/>
</dbReference>
<evidence type="ECO:0000256" key="1">
    <source>
        <dbReference type="ARBA" id="ARBA00010406"/>
    </source>
</evidence>
<evidence type="ECO:0000256" key="7">
    <source>
        <dbReference type="ARBA" id="ARBA00023116"/>
    </source>
</evidence>
<dbReference type="AlphaFoldDB" id="C4FNQ5"/>
<dbReference type="GO" id="GO:0009263">
    <property type="term" value="P:deoxyribonucleotide biosynthetic process"/>
    <property type="evidence" value="ECO:0007669"/>
    <property type="project" value="UniProtKB-KW"/>
</dbReference>
<dbReference type="EC" id="1.17.4.1" evidence="2 10"/>
<keyword evidence="3" id="KW-0021">Allosteric enzyme</keyword>
<keyword evidence="4 9" id="KW-0547">Nucleotide-binding</keyword>
<comment type="similarity">
    <text evidence="1 10">Belongs to the ribonucleoside diphosphate reductase large chain family.</text>
</comment>
<dbReference type="HOGENOM" id="CLU_000404_3_0_9"/>
<dbReference type="InterPro" id="IPR039718">
    <property type="entry name" value="Rrm1"/>
</dbReference>
<keyword evidence="5 9" id="KW-0067">ATP-binding</keyword>
<dbReference type="Gene3D" id="3.20.70.20">
    <property type="match status" value="1"/>
</dbReference>
<dbReference type="InterPro" id="IPR005144">
    <property type="entry name" value="ATP-cone_dom"/>
</dbReference>
<organism evidence="12 13">
    <name type="scientific">Veillonella dispar ATCC 17748</name>
    <dbReference type="NCBI Taxonomy" id="546273"/>
    <lineage>
        <taxon>Bacteria</taxon>
        <taxon>Bacillati</taxon>
        <taxon>Bacillota</taxon>
        <taxon>Negativicutes</taxon>
        <taxon>Veillonellales</taxon>
        <taxon>Veillonellaceae</taxon>
        <taxon>Veillonella</taxon>
    </lineage>
</organism>
<dbReference type="SUPFAM" id="SSF48168">
    <property type="entry name" value="R1 subunit of ribonucleotide reductase, N-terminal domain"/>
    <property type="match status" value="1"/>
</dbReference>
<evidence type="ECO:0000256" key="2">
    <source>
        <dbReference type="ARBA" id="ARBA00012274"/>
    </source>
</evidence>